<evidence type="ECO:0008006" key="4">
    <source>
        <dbReference type="Google" id="ProtNLM"/>
    </source>
</evidence>
<gene>
    <name evidence="2" type="ORF">OC846_006236</name>
</gene>
<protein>
    <recommendedName>
        <fullName evidence="4">Rhodanese domain-containing protein</fullName>
    </recommendedName>
</protein>
<name>A0AAN6JP60_9BASI</name>
<proteinExistence type="predicted"/>
<reference evidence="2" key="1">
    <citation type="journal article" date="2023" name="PhytoFront">
        <title>Draft Genome Resources of Seven Strains of Tilletia horrida, Causal Agent of Kernel Smut of Rice.</title>
        <authorList>
            <person name="Khanal S."/>
            <person name="Antony Babu S."/>
            <person name="Zhou X.G."/>
        </authorList>
    </citation>
    <scope>NUCLEOTIDE SEQUENCE</scope>
    <source>
        <strain evidence="2">TX6</strain>
    </source>
</reference>
<organism evidence="2 3">
    <name type="scientific">Tilletia horrida</name>
    <dbReference type="NCBI Taxonomy" id="155126"/>
    <lineage>
        <taxon>Eukaryota</taxon>
        <taxon>Fungi</taxon>
        <taxon>Dikarya</taxon>
        <taxon>Basidiomycota</taxon>
        <taxon>Ustilaginomycotina</taxon>
        <taxon>Exobasidiomycetes</taxon>
        <taxon>Tilletiales</taxon>
        <taxon>Tilletiaceae</taxon>
        <taxon>Tilletia</taxon>
    </lineage>
</organism>
<feature type="compositionally biased region" description="Polar residues" evidence="1">
    <location>
        <begin position="19"/>
        <end position="34"/>
    </location>
</feature>
<comment type="caution">
    <text evidence="2">The sequence shown here is derived from an EMBL/GenBank/DDBJ whole genome shotgun (WGS) entry which is preliminary data.</text>
</comment>
<evidence type="ECO:0000313" key="3">
    <source>
        <dbReference type="Proteomes" id="UP001176517"/>
    </source>
</evidence>
<sequence>MAAKTLPKSTAQVLPAGGNASSTPIPKTKANNPPATLAKPKPLTPEELAAQKAALKAKSRTLFLNNDTQNNWMTLQEFGCWSVEQVLDMIKNEPGSIYILDVRALENAEKGDKDKDKYKFRNAHRQVPITINKEHNEKAHTENANATLDFIQLVHPDKWAKLLAAKYVIVHCYSCSERSPAMMRALRDQLDETVADNNVVGRFAGQRVGLMSPGWSIFSMFNAHDADFQATTLPTLVKDAEIFAKQADMLKEAQNNKNKLDNKEIIKQLALAAKPNFKVK</sequence>
<dbReference type="EMBL" id="JAPDMZ010000314">
    <property type="protein sequence ID" value="KAK0543942.1"/>
    <property type="molecule type" value="Genomic_DNA"/>
</dbReference>
<evidence type="ECO:0000313" key="2">
    <source>
        <dbReference type="EMBL" id="KAK0543942.1"/>
    </source>
</evidence>
<dbReference type="Proteomes" id="UP001176517">
    <property type="component" value="Unassembled WGS sequence"/>
</dbReference>
<dbReference type="SUPFAM" id="SSF52821">
    <property type="entry name" value="Rhodanese/Cell cycle control phosphatase"/>
    <property type="match status" value="1"/>
</dbReference>
<keyword evidence="3" id="KW-1185">Reference proteome</keyword>
<evidence type="ECO:0000256" key="1">
    <source>
        <dbReference type="SAM" id="MobiDB-lite"/>
    </source>
</evidence>
<accession>A0AAN6JP60</accession>
<dbReference type="InterPro" id="IPR036873">
    <property type="entry name" value="Rhodanese-like_dom_sf"/>
</dbReference>
<feature type="region of interest" description="Disordered" evidence="1">
    <location>
        <begin position="1"/>
        <end position="42"/>
    </location>
</feature>
<dbReference type="AlphaFoldDB" id="A0AAN6JP60"/>